<feature type="region of interest" description="Disordered" evidence="1">
    <location>
        <begin position="77"/>
        <end position="105"/>
    </location>
</feature>
<protein>
    <submittedName>
        <fullName evidence="3">Uncharacterized protein</fullName>
    </submittedName>
</protein>
<dbReference type="Proteomes" id="UP000681722">
    <property type="component" value="Unassembled WGS sequence"/>
</dbReference>
<dbReference type="EMBL" id="CAJOBC010001450">
    <property type="protein sequence ID" value="CAF3679115.1"/>
    <property type="molecule type" value="Genomic_DNA"/>
</dbReference>
<dbReference type="EMBL" id="CAJNOQ010001450">
    <property type="protein sequence ID" value="CAF0895727.1"/>
    <property type="molecule type" value="Genomic_DNA"/>
</dbReference>
<dbReference type="AlphaFoldDB" id="A0A813ZA34"/>
<evidence type="ECO:0000313" key="6">
    <source>
        <dbReference type="Proteomes" id="UP000663829"/>
    </source>
</evidence>
<dbReference type="OrthoDB" id="8061888at2759"/>
<dbReference type="Proteomes" id="UP000677228">
    <property type="component" value="Unassembled WGS sequence"/>
</dbReference>
<evidence type="ECO:0000313" key="2">
    <source>
        <dbReference type="EMBL" id="CAF0847524.1"/>
    </source>
</evidence>
<comment type="caution">
    <text evidence="3">The sequence shown here is derived from an EMBL/GenBank/DDBJ whole genome shotgun (WGS) entry which is preliminary data.</text>
</comment>
<proteinExistence type="predicted"/>
<accession>A0A813ZA34</accession>
<evidence type="ECO:0000256" key="1">
    <source>
        <dbReference type="SAM" id="MobiDB-lite"/>
    </source>
</evidence>
<gene>
    <name evidence="3" type="ORF">GPM918_LOCUS8364</name>
    <name evidence="2" type="ORF">OVA965_LOCUS6969</name>
    <name evidence="5" type="ORF">SRO942_LOCUS8364</name>
    <name evidence="4" type="ORF">TMI583_LOCUS6963</name>
</gene>
<evidence type="ECO:0000313" key="3">
    <source>
        <dbReference type="EMBL" id="CAF0895727.1"/>
    </source>
</evidence>
<feature type="compositionally biased region" description="Pro residues" evidence="1">
    <location>
        <begin position="89"/>
        <end position="99"/>
    </location>
</feature>
<dbReference type="Proteomes" id="UP000663829">
    <property type="component" value="Unassembled WGS sequence"/>
</dbReference>
<keyword evidence="6" id="KW-1185">Reference proteome</keyword>
<evidence type="ECO:0000313" key="4">
    <source>
        <dbReference type="EMBL" id="CAF3632714.1"/>
    </source>
</evidence>
<name>A0A813ZA34_9BILA</name>
<dbReference type="EMBL" id="CAJNOK010002160">
    <property type="protein sequence ID" value="CAF0847524.1"/>
    <property type="molecule type" value="Genomic_DNA"/>
</dbReference>
<dbReference type="Proteomes" id="UP000682733">
    <property type="component" value="Unassembled WGS sequence"/>
</dbReference>
<reference evidence="3" key="1">
    <citation type="submission" date="2021-02" db="EMBL/GenBank/DDBJ databases">
        <authorList>
            <person name="Nowell W R."/>
        </authorList>
    </citation>
    <scope>NUCLEOTIDE SEQUENCE</scope>
</reference>
<evidence type="ECO:0000313" key="5">
    <source>
        <dbReference type="EMBL" id="CAF3679115.1"/>
    </source>
</evidence>
<organism evidence="3 6">
    <name type="scientific">Didymodactylos carnosus</name>
    <dbReference type="NCBI Taxonomy" id="1234261"/>
    <lineage>
        <taxon>Eukaryota</taxon>
        <taxon>Metazoa</taxon>
        <taxon>Spiralia</taxon>
        <taxon>Gnathifera</taxon>
        <taxon>Rotifera</taxon>
        <taxon>Eurotatoria</taxon>
        <taxon>Bdelloidea</taxon>
        <taxon>Philodinida</taxon>
        <taxon>Philodinidae</taxon>
        <taxon>Didymodactylos</taxon>
    </lineage>
</organism>
<dbReference type="EMBL" id="CAJOBA010002159">
    <property type="protein sequence ID" value="CAF3632714.1"/>
    <property type="molecule type" value="Genomic_DNA"/>
</dbReference>
<sequence length="105" mass="11718">MSSFLNYAELCRRAAFIKEKNVEFCAKCADHHSTEKCTTTLLKCVGCEGGHASNSNAYPSFIEQRQKLQKMIDEYTTPLKPQASLNPQNYPPLPTPSSPCPCSHH</sequence>